<dbReference type="InParanoid" id="A0A1Y5TF26"/>
<dbReference type="RefSeq" id="WP_085884097.1">
    <property type="nucleotide sequence ID" value="NZ_FWFR01000002.1"/>
</dbReference>
<proteinExistence type="predicted"/>
<dbReference type="OrthoDB" id="9802114at2"/>
<evidence type="ECO:0000313" key="1">
    <source>
        <dbReference type="EMBL" id="SLN62476.1"/>
    </source>
</evidence>
<keyword evidence="2" id="KW-1185">Reference proteome</keyword>
<evidence type="ECO:0000313" key="2">
    <source>
        <dbReference type="Proteomes" id="UP000193200"/>
    </source>
</evidence>
<sequence>MATENARKTVAEIIEDPGQFYASPFDVVRDDELSRDDKLRVLGAMETDARELEVAEEENMQGGETSRLTDVLEAIRLLAPDKASAHALGERRNTKQ</sequence>
<dbReference type="AlphaFoldDB" id="A0A1Y5TF26"/>
<accession>A0A1Y5TF26</accession>
<dbReference type="Proteomes" id="UP000193200">
    <property type="component" value="Unassembled WGS sequence"/>
</dbReference>
<name>A0A1Y5TF26_9PROT</name>
<dbReference type="EMBL" id="FWFR01000002">
    <property type="protein sequence ID" value="SLN62476.1"/>
    <property type="molecule type" value="Genomic_DNA"/>
</dbReference>
<gene>
    <name evidence="1" type="ORF">OCH7691_02765</name>
</gene>
<protein>
    <submittedName>
        <fullName evidence="1">Uncharacterized protein</fullName>
    </submittedName>
</protein>
<organism evidence="1 2">
    <name type="scientific">Oceanibacterium hippocampi</name>
    <dbReference type="NCBI Taxonomy" id="745714"/>
    <lineage>
        <taxon>Bacteria</taxon>
        <taxon>Pseudomonadati</taxon>
        <taxon>Pseudomonadota</taxon>
        <taxon>Alphaproteobacteria</taxon>
        <taxon>Sneathiellales</taxon>
        <taxon>Sneathiellaceae</taxon>
        <taxon>Oceanibacterium</taxon>
    </lineage>
</organism>
<reference evidence="1 2" key="1">
    <citation type="submission" date="2017-03" db="EMBL/GenBank/DDBJ databases">
        <authorList>
            <person name="Afonso C.L."/>
            <person name="Miller P.J."/>
            <person name="Scott M.A."/>
            <person name="Spackman E."/>
            <person name="Goraichik I."/>
            <person name="Dimitrov K.M."/>
            <person name="Suarez D.L."/>
            <person name="Swayne D.E."/>
        </authorList>
    </citation>
    <scope>NUCLEOTIDE SEQUENCE [LARGE SCALE GENOMIC DNA]</scope>
    <source>
        <strain evidence="1 2">CECT 7691</strain>
    </source>
</reference>